<sequence length="595" mass="65585">MSSFAFVPRSVKRRKLDTTVSVSGPSKAQSQVTVSPQTPSAPTSAGAQVASESSVSRGGGSKGKDKQQEEVLEHEDSRKVPAKQALSKSSSSKPADLEDLAGLVCLALSDYALWADPDLRRKIDLDGEAPEHHQGDVNAESMNVDDDDLGYISLAYLFRHPPAFSLMSGLPSFVNQPETTYVKALRAHAADYIDVRLIVNPEVYSTSRTMAHWSKAAAGYEVRRKNIARPNHSGYGKAYWDNSTVYVENIPIQYRSVPGILKFITVLLETSDNLHVAPRVQNIALLPHHQDKPGSVPVCKGFALVTLSNLEDAATLLEQWPWDVPRKNSEESAEESQNASFQLHKDARKFGFRCLGKTKWEELKAEYLLYRQQLVDEMNRYQDEELEMRMRKGTIPSTHRPGGAVANASERVASSKVAEGSVKRPMDELSQIQVEGPKSIHSGSKYPSGCLVFVRNLHPETNKTTLRTFFSQAWNEDSRSVEQGSASAGGDPALDYLDYTKGMDRCHVRLSTPSHAQRLVSYFSTHSIHQTSGLDGVGSASPPAHASSPASAVAPELVLGKREELYWEKVPEKVRRQAVDKALKLLFLSDNGSRT</sequence>
<feature type="compositionally biased region" description="Polar residues" evidence="3">
    <location>
        <begin position="18"/>
        <end position="46"/>
    </location>
</feature>
<dbReference type="InterPro" id="IPR014886">
    <property type="entry name" value="La_xRRM"/>
</dbReference>
<feature type="domain" description="XRRM" evidence="4">
    <location>
        <begin position="445"/>
        <end position="595"/>
    </location>
</feature>
<dbReference type="InterPro" id="IPR035979">
    <property type="entry name" value="RBD_domain_sf"/>
</dbReference>
<dbReference type="GO" id="GO:0070034">
    <property type="term" value="F:telomerase RNA binding"/>
    <property type="evidence" value="ECO:0007669"/>
    <property type="project" value="InterPro"/>
</dbReference>
<reference evidence="6" key="2">
    <citation type="submission" date="2015-01" db="EMBL/GenBank/DDBJ databases">
        <title>Evolutionary Origins and Diversification of the Mycorrhizal Mutualists.</title>
        <authorList>
            <consortium name="DOE Joint Genome Institute"/>
            <consortium name="Mycorrhizal Genomics Consortium"/>
            <person name="Kohler A."/>
            <person name="Kuo A."/>
            <person name="Nagy L.G."/>
            <person name="Floudas D."/>
            <person name="Copeland A."/>
            <person name="Barry K.W."/>
            <person name="Cichocki N."/>
            <person name="Veneault-Fourrey C."/>
            <person name="LaButti K."/>
            <person name="Lindquist E.A."/>
            <person name="Lipzen A."/>
            <person name="Lundell T."/>
            <person name="Morin E."/>
            <person name="Murat C."/>
            <person name="Riley R."/>
            <person name="Ohm R."/>
            <person name="Sun H."/>
            <person name="Tunlid A."/>
            <person name="Henrissat B."/>
            <person name="Grigoriev I.V."/>
            <person name="Hibbett D.S."/>
            <person name="Martin F."/>
        </authorList>
    </citation>
    <scope>NUCLEOTIDE SEQUENCE [LARGE SCALE GENOMIC DNA]</scope>
    <source>
        <strain evidence="6">h7</strain>
    </source>
</reference>
<feature type="region of interest" description="Disordered" evidence="3">
    <location>
        <begin position="15"/>
        <end position="94"/>
    </location>
</feature>
<accession>A0A0C2XDP5</accession>
<evidence type="ECO:0000259" key="4">
    <source>
        <dbReference type="PROSITE" id="PS51939"/>
    </source>
</evidence>
<dbReference type="PROSITE" id="PS51939">
    <property type="entry name" value="XRRM"/>
    <property type="match status" value="1"/>
</dbReference>
<feature type="compositionally biased region" description="Basic and acidic residues" evidence="3">
    <location>
        <begin position="62"/>
        <end position="79"/>
    </location>
</feature>
<evidence type="ECO:0000313" key="6">
    <source>
        <dbReference type="Proteomes" id="UP000053424"/>
    </source>
</evidence>
<dbReference type="OrthoDB" id="439993at2759"/>
<dbReference type="HOGENOM" id="CLU_022035_0_0_1"/>
<dbReference type="InterPro" id="IPR012677">
    <property type="entry name" value="Nucleotide-bd_a/b_plait_sf"/>
</dbReference>
<reference evidence="5 6" key="1">
    <citation type="submission" date="2014-04" db="EMBL/GenBank/DDBJ databases">
        <authorList>
            <consortium name="DOE Joint Genome Institute"/>
            <person name="Kuo A."/>
            <person name="Gay G."/>
            <person name="Dore J."/>
            <person name="Kohler A."/>
            <person name="Nagy L.G."/>
            <person name="Floudas D."/>
            <person name="Copeland A."/>
            <person name="Barry K.W."/>
            <person name="Cichocki N."/>
            <person name="Veneault-Fourrey C."/>
            <person name="LaButti K."/>
            <person name="Lindquist E.A."/>
            <person name="Lipzen A."/>
            <person name="Lundell T."/>
            <person name="Morin E."/>
            <person name="Murat C."/>
            <person name="Sun H."/>
            <person name="Tunlid A."/>
            <person name="Henrissat B."/>
            <person name="Grigoriev I.V."/>
            <person name="Hibbett D.S."/>
            <person name="Martin F."/>
            <person name="Nordberg H.P."/>
            <person name="Cantor M.N."/>
            <person name="Hua S.X."/>
        </authorList>
    </citation>
    <scope>NUCLEOTIDE SEQUENCE [LARGE SCALE GENOMIC DNA]</scope>
    <source>
        <strain evidence="6">h7</strain>
    </source>
</reference>
<dbReference type="SUPFAM" id="SSF54928">
    <property type="entry name" value="RNA-binding domain, RBD"/>
    <property type="match status" value="1"/>
</dbReference>
<keyword evidence="6" id="KW-1185">Reference proteome</keyword>
<proteinExistence type="predicted"/>
<dbReference type="Proteomes" id="UP000053424">
    <property type="component" value="Unassembled WGS sequence"/>
</dbReference>
<gene>
    <name evidence="5" type="ORF">M413DRAFT_31957</name>
</gene>
<dbReference type="Pfam" id="PF19977">
    <property type="entry name" value="xRRM"/>
    <property type="match status" value="1"/>
</dbReference>
<name>A0A0C2XDP5_HEBCY</name>
<keyword evidence="1 2" id="KW-0694">RNA-binding</keyword>
<dbReference type="STRING" id="686832.A0A0C2XDP5"/>
<dbReference type="InterPro" id="IPR045537">
    <property type="entry name" value="Lar7_xRRM"/>
</dbReference>
<evidence type="ECO:0000256" key="3">
    <source>
        <dbReference type="SAM" id="MobiDB-lite"/>
    </source>
</evidence>
<dbReference type="GO" id="GO:1904868">
    <property type="term" value="P:telomerase catalytic core complex assembly"/>
    <property type="evidence" value="ECO:0007669"/>
    <property type="project" value="InterPro"/>
</dbReference>
<evidence type="ECO:0000256" key="2">
    <source>
        <dbReference type="PROSITE-ProRule" id="PRU01288"/>
    </source>
</evidence>
<dbReference type="AlphaFoldDB" id="A0A0C2XDP5"/>
<dbReference type="Gene3D" id="3.30.70.330">
    <property type="match status" value="1"/>
</dbReference>
<evidence type="ECO:0000256" key="1">
    <source>
        <dbReference type="ARBA" id="ARBA00022884"/>
    </source>
</evidence>
<dbReference type="EMBL" id="KN831809">
    <property type="protein sequence ID" value="KIM36048.1"/>
    <property type="molecule type" value="Genomic_DNA"/>
</dbReference>
<evidence type="ECO:0000313" key="5">
    <source>
        <dbReference type="EMBL" id="KIM36048.1"/>
    </source>
</evidence>
<protein>
    <recommendedName>
        <fullName evidence="4">XRRM domain-containing protein</fullName>
    </recommendedName>
</protein>
<feature type="region of interest" description="Disordered" evidence="3">
    <location>
        <begin position="394"/>
        <end position="424"/>
    </location>
</feature>
<dbReference type="GO" id="GO:1990904">
    <property type="term" value="C:ribonucleoprotein complex"/>
    <property type="evidence" value="ECO:0007669"/>
    <property type="project" value="UniProtKB-UniRule"/>
</dbReference>
<organism evidence="5 6">
    <name type="scientific">Hebeloma cylindrosporum</name>
    <dbReference type="NCBI Taxonomy" id="76867"/>
    <lineage>
        <taxon>Eukaryota</taxon>
        <taxon>Fungi</taxon>
        <taxon>Dikarya</taxon>
        <taxon>Basidiomycota</taxon>
        <taxon>Agaricomycotina</taxon>
        <taxon>Agaricomycetes</taxon>
        <taxon>Agaricomycetidae</taxon>
        <taxon>Agaricales</taxon>
        <taxon>Agaricineae</taxon>
        <taxon>Hymenogastraceae</taxon>
        <taxon>Hebeloma</taxon>
    </lineage>
</organism>